<dbReference type="InterPro" id="IPR011333">
    <property type="entry name" value="SKP1/BTB/POZ_sf"/>
</dbReference>
<dbReference type="InterPro" id="IPR000210">
    <property type="entry name" value="BTB/POZ_dom"/>
</dbReference>
<name>A0A9P0PDY0_ACAOB</name>
<dbReference type="Proteomes" id="UP001152888">
    <property type="component" value="Unassembled WGS sequence"/>
</dbReference>
<dbReference type="CDD" id="cd18186">
    <property type="entry name" value="BTB_POZ_ZBTB_KLHL-like"/>
    <property type="match status" value="1"/>
</dbReference>
<accession>A0A9P0PDY0</accession>
<feature type="compositionally biased region" description="Polar residues" evidence="1">
    <location>
        <begin position="261"/>
        <end position="279"/>
    </location>
</feature>
<feature type="compositionally biased region" description="Low complexity" evidence="1">
    <location>
        <begin position="308"/>
        <end position="327"/>
    </location>
</feature>
<reference evidence="3" key="1">
    <citation type="submission" date="2022-03" db="EMBL/GenBank/DDBJ databases">
        <authorList>
            <person name="Sayadi A."/>
        </authorList>
    </citation>
    <scope>NUCLEOTIDE SEQUENCE</scope>
</reference>
<organism evidence="3 4">
    <name type="scientific">Acanthoscelides obtectus</name>
    <name type="common">Bean weevil</name>
    <name type="synonym">Bruchus obtectus</name>
    <dbReference type="NCBI Taxonomy" id="200917"/>
    <lineage>
        <taxon>Eukaryota</taxon>
        <taxon>Metazoa</taxon>
        <taxon>Ecdysozoa</taxon>
        <taxon>Arthropoda</taxon>
        <taxon>Hexapoda</taxon>
        <taxon>Insecta</taxon>
        <taxon>Pterygota</taxon>
        <taxon>Neoptera</taxon>
        <taxon>Endopterygota</taxon>
        <taxon>Coleoptera</taxon>
        <taxon>Polyphaga</taxon>
        <taxon>Cucujiformia</taxon>
        <taxon>Chrysomeloidea</taxon>
        <taxon>Chrysomelidae</taxon>
        <taxon>Bruchinae</taxon>
        <taxon>Bruchini</taxon>
        <taxon>Acanthoscelides</taxon>
    </lineage>
</organism>
<dbReference type="AlphaFoldDB" id="A0A9P0PDY0"/>
<dbReference type="OrthoDB" id="6773850at2759"/>
<evidence type="ECO:0000313" key="3">
    <source>
        <dbReference type="EMBL" id="CAH1981789.1"/>
    </source>
</evidence>
<dbReference type="SUPFAM" id="SSF54695">
    <property type="entry name" value="POZ domain"/>
    <property type="match status" value="1"/>
</dbReference>
<comment type="caution">
    <text evidence="3">The sequence shown here is derived from an EMBL/GenBank/DDBJ whole genome shotgun (WGS) entry which is preliminary data.</text>
</comment>
<feature type="domain" description="BTB" evidence="2">
    <location>
        <begin position="15"/>
        <end position="117"/>
    </location>
</feature>
<feature type="compositionally biased region" description="Basic and acidic residues" evidence="1">
    <location>
        <begin position="226"/>
        <end position="235"/>
    </location>
</feature>
<feature type="region of interest" description="Disordered" evidence="1">
    <location>
        <begin position="122"/>
        <end position="190"/>
    </location>
</feature>
<evidence type="ECO:0000259" key="2">
    <source>
        <dbReference type="Pfam" id="PF00651"/>
    </source>
</evidence>
<feature type="region of interest" description="Disordered" evidence="1">
    <location>
        <begin position="206"/>
        <end position="327"/>
    </location>
</feature>
<keyword evidence="4" id="KW-1185">Reference proteome</keyword>
<protein>
    <recommendedName>
        <fullName evidence="2">BTB domain-containing protein</fullName>
    </recommendedName>
</protein>
<feature type="compositionally biased region" description="Polar residues" evidence="1">
    <location>
        <begin position="163"/>
        <end position="189"/>
    </location>
</feature>
<evidence type="ECO:0000256" key="1">
    <source>
        <dbReference type="SAM" id="MobiDB-lite"/>
    </source>
</evidence>
<dbReference type="EMBL" id="CAKOFQ010006913">
    <property type="protein sequence ID" value="CAH1981789.1"/>
    <property type="molecule type" value="Genomic_DNA"/>
</dbReference>
<dbReference type="Gene3D" id="3.30.710.10">
    <property type="entry name" value="Potassium Channel Kv1.1, Chain A"/>
    <property type="match status" value="1"/>
</dbReference>
<proteinExistence type="predicted"/>
<evidence type="ECO:0000313" key="4">
    <source>
        <dbReference type="Proteomes" id="UP001152888"/>
    </source>
</evidence>
<sequence>MGKICYCDDLYTAYKEKKLTNLTLICAPDIDGTSTLEVHRLVLGCASQEILDKISANDRKVVLHVPYTVSTMQVLIELAYGREVAIPPDMVPQLQEAAIVLKMNNRIKSYIEKIAKSLEKSSDVLDDDTDEPNSQTSMTSGDGDVTPELFFTPDDAETLPKETMNTSRSFQENETTAAGSRGQASQSQNSVMIVPEKVSVVVIESSSDEELDVTSQRKSSRLIKTKGNETPEKGSDSVMSPVISQYVRPVQKQAQKDSEKTSQTQKEIGTRETSSQTESHGAERNIDQRQASIGAVKKTVSGKKSKKNVGNPPNIGPSSSAGATSSGSGWCSKAVSNIRSVPQDPVTAAVEEKLLDLVAGKDGWPEKEQLRKTARLIEVMEFKRLENLCEGCFKFHPDIKGHVKQCLKKFREPRKKVWNCKHCGTPFSHEAVLNFHKCKDKLPEVKNIRDIGYDDKNFNLC</sequence>
<dbReference type="Pfam" id="PF00651">
    <property type="entry name" value="BTB"/>
    <property type="match status" value="1"/>
</dbReference>
<gene>
    <name evidence="3" type="ORF">ACAOBT_LOCUS14676</name>
</gene>